<gene>
    <name evidence="1" type="ORF">DPRO_2286</name>
</gene>
<evidence type="ECO:0000313" key="2">
    <source>
        <dbReference type="Proteomes" id="UP000219215"/>
    </source>
</evidence>
<keyword evidence="2" id="KW-1185">Reference proteome</keyword>
<dbReference type="AlphaFoldDB" id="A0A2C8F987"/>
<proteinExistence type="predicted"/>
<name>A0A2C8F987_9BACT</name>
<sequence length="75" mass="8001">MRTNNNLKSAAQTPSTIPFAGLGMSMKAVRTAAQAMTALFNSIVHEPVCKPVPDTVTQPSGYSLLVTLGREIRGR</sequence>
<dbReference type="KEGG" id="pprf:DPRO_2286"/>
<dbReference type="Proteomes" id="UP000219215">
    <property type="component" value="Chromosome DPRO"/>
</dbReference>
<dbReference type="RefSeq" id="WP_097012099.1">
    <property type="nucleotide sequence ID" value="NZ_LT907975.1"/>
</dbReference>
<accession>A0A2C8F987</accession>
<organism evidence="1 2">
    <name type="scientific">Pseudodesulfovibrio profundus</name>
    <dbReference type="NCBI Taxonomy" id="57320"/>
    <lineage>
        <taxon>Bacteria</taxon>
        <taxon>Pseudomonadati</taxon>
        <taxon>Thermodesulfobacteriota</taxon>
        <taxon>Desulfovibrionia</taxon>
        <taxon>Desulfovibrionales</taxon>
        <taxon>Desulfovibrionaceae</taxon>
    </lineage>
</organism>
<dbReference type="EMBL" id="LT907975">
    <property type="protein sequence ID" value="SOB59192.1"/>
    <property type="molecule type" value="Genomic_DNA"/>
</dbReference>
<evidence type="ECO:0000313" key="1">
    <source>
        <dbReference type="EMBL" id="SOB59192.1"/>
    </source>
</evidence>
<dbReference type="OrthoDB" id="5459549at2"/>
<protein>
    <submittedName>
        <fullName evidence="1">Uncharacterized protein</fullName>
    </submittedName>
</protein>
<reference evidence="2" key="1">
    <citation type="submission" date="2017-09" db="EMBL/GenBank/DDBJ databases">
        <authorList>
            <person name="Regsiter A."/>
            <person name="William W."/>
        </authorList>
    </citation>
    <scope>NUCLEOTIDE SEQUENCE [LARGE SCALE GENOMIC DNA]</scope>
    <source>
        <strain evidence="2">500-1</strain>
    </source>
</reference>